<sequence length="218" mass="24077">MAINDAVRKAFEGEQAAAYEHAFLSELLVNWRDCEKSINRTTVLLVLACGVSELVIRGATSEVAVAGVRITDLAILYAILPVVIAYLYSSLMFLAAESSMNETAFKSILITRQPALWQARLGRLLYPSNMTFFAGDRLRFGFGKKAKLHKYVDLAAGARTFVLVIAPVFYEVLLFWRLFLRAGTASITLWLALCLSTLLIASALIGLIAASTVWDYED</sequence>
<proteinExistence type="predicted"/>
<keyword evidence="1" id="KW-0472">Membrane</keyword>
<evidence type="ECO:0000313" key="3">
    <source>
        <dbReference type="Proteomes" id="UP000198507"/>
    </source>
</evidence>
<organism evidence="2 3">
    <name type="scientific">Geodermatophilus poikilotrophus</name>
    <dbReference type="NCBI Taxonomy" id="1333667"/>
    <lineage>
        <taxon>Bacteria</taxon>
        <taxon>Bacillati</taxon>
        <taxon>Actinomycetota</taxon>
        <taxon>Actinomycetes</taxon>
        <taxon>Geodermatophilales</taxon>
        <taxon>Geodermatophilaceae</taxon>
        <taxon>Geodermatophilus</taxon>
    </lineage>
</organism>
<accession>A0A1H9ZQJ9</accession>
<gene>
    <name evidence="2" type="ORF">SAMN04488546_0727</name>
</gene>
<keyword evidence="1" id="KW-0812">Transmembrane</keyword>
<dbReference type="AlphaFoldDB" id="A0A1H9ZQJ9"/>
<evidence type="ECO:0000313" key="2">
    <source>
        <dbReference type="EMBL" id="SES83920.1"/>
    </source>
</evidence>
<keyword evidence="3" id="KW-1185">Reference proteome</keyword>
<name>A0A1H9ZQJ9_9ACTN</name>
<reference evidence="3" key="1">
    <citation type="submission" date="2016-10" db="EMBL/GenBank/DDBJ databases">
        <authorList>
            <person name="Varghese N."/>
            <person name="Submissions S."/>
        </authorList>
    </citation>
    <scope>NUCLEOTIDE SEQUENCE [LARGE SCALE GENOMIC DNA]</scope>
    <source>
        <strain evidence="3">DSM 44209</strain>
    </source>
</reference>
<dbReference type="RefSeq" id="WP_091439165.1">
    <property type="nucleotide sequence ID" value="NZ_FOIE01000001.1"/>
</dbReference>
<evidence type="ECO:0000256" key="1">
    <source>
        <dbReference type="SAM" id="Phobius"/>
    </source>
</evidence>
<dbReference type="EMBL" id="FOIE01000001">
    <property type="protein sequence ID" value="SES83920.1"/>
    <property type="molecule type" value="Genomic_DNA"/>
</dbReference>
<keyword evidence="1" id="KW-1133">Transmembrane helix</keyword>
<protein>
    <submittedName>
        <fullName evidence="2">Uncharacterized protein</fullName>
    </submittedName>
</protein>
<feature type="transmembrane region" description="Helical" evidence="1">
    <location>
        <begin position="74"/>
        <end position="96"/>
    </location>
</feature>
<feature type="transmembrane region" description="Helical" evidence="1">
    <location>
        <begin position="160"/>
        <end position="180"/>
    </location>
</feature>
<dbReference type="Proteomes" id="UP000198507">
    <property type="component" value="Unassembled WGS sequence"/>
</dbReference>
<feature type="transmembrane region" description="Helical" evidence="1">
    <location>
        <begin position="187"/>
        <end position="214"/>
    </location>
</feature>